<reference evidence="3" key="1">
    <citation type="submission" date="2016-09" db="EMBL/GenBank/DDBJ databases">
        <authorList>
            <person name="Koehorst J."/>
        </authorList>
    </citation>
    <scope>NUCLEOTIDE SEQUENCE [LARGE SCALE GENOMIC DNA]</scope>
</reference>
<keyword evidence="3" id="KW-1185">Reference proteome</keyword>
<evidence type="ECO:0000313" key="3">
    <source>
        <dbReference type="Proteomes" id="UP000176204"/>
    </source>
</evidence>
<feature type="transmembrane region" description="Helical" evidence="1">
    <location>
        <begin position="84"/>
        <end position="105"/>
    </location>
</feature>
<sequence>MIILFTPICFWINSILLGILFYVNSILSSEAPPEPEIAIFGFILSLLALLLAYILKALKKPLFRITATIALPAAYGWTEGWEQALALLFLLAVAWLYLAEFAFIARRLKTGNEPPADKQA</sequence>
<dbReference type="EMBL" id="LT629973">
    <property type="protein sequence ID" value="SEH84193.1"/>
    <property type="molecule type" value="Genomic_DNA"/>
</dbReference>
<organism evidence="2 3">
    <name type="scientific">Akkermansia glycaniphila</name>
    <dbReference type="NCBI Taxonomy" id="1679444"/>
    <lineage>
        <taxon>Bacteria</taxon>
        <taxon>Pseudomonadati</taxon>
        <taxon>Verrucomicrobiota</taxon>
        <taxon>Verrucomicrobiia</taxon>
        <taxon>Verrucomicrobiales</taxon>
        <taxon>Akkermansiaceae</taxon>
        <taxon>Akkermansia</taxon>
    </lineage>
</organism>
<dbReference type="STRING" id="1679444.PYTT_1145"/>
<dbReference type="KEGG" id="agl:PYTT_1145"/>
<feature type="transmembrane region" description="Helical" evidence="1">
    <location>
        <begin position="37"/>
        <end position="55"/>
    </location>
</feature>
<feature type="transmembrane region" description="Helical" evidence="1">
    <location>
        <begin position="62"/>
        <end position="78"/>
    </location>
</feature>
<protein>
    <submittedName>
        <fullName evidence="2">Uncharacterized protein</fullName>
    </submittedName>
</protein>
<name>A0A1C7PBI7_9BACT</name>
<dbReference type="Proteomes" id="UP000176204">
    <property type="component" value="Chromosome I"/>
</dbReference>
<keyword evidence="1" id="KW-0472">Membrane</keyword>
<keyword evidence="1" id="KW-1133">Transmembrane helix</keyword>
<dbReference type="AlphaFoldDB" id="A0A1C7PBI7"/>
<evidence type="ECO:0000256" key="1">
    <source>
        <dbReference type="SAM" id="Phobius"/>
    </source>
</evidence>
<evidence type="ECO:0000313" key="2">
    <source>
        <dbReference type="EMBL" id="SEH84193.1"/>
    </source>
</evidence>
<proteinExistence type="predicted"/>
<feature type="transmembrane region" description="Helical" evidence="1">
    <location>
        <begin position="7"/>
        <end position="25"/>
    </location>
</feature>
<gene>
    <name evidence="2" type="ORF">PYTT_1145</name>
</gene>
<dbReference type="RefSeq" id="WP_067776212.1">
    <property type="nucleotide sequence ID" value="NZ_LT629973.1"/>
</dbReference>
<keyword evidence="1" id="KW-0812">Transmembrane</keyword>
<accession>A0A1C7PBI7</accession>